<evidence type="ECO:0000256" key="1">
    <source>
        <dbReference type="ARBA" id="ARBA00001947"/>
    </source>
</evidence>
<dbReference type="PIRSF" id="PIRSF006113">
    <property type="entry name" value="PTP_synth"/>
    <property type="match status" value="1"/>
</dbReference>
<keyword evidence="4" id="KW-0862">Zinc</keyword>
<dbReference type="NCBIfam" id="TIGR03367">
    <property type="entry name" value="queuosine_QueD"/>
    <property type="match status" value="1"/>
</dbReference>
<gene>
    <name evidence="7" type="ORF">METZ01_LOCUS79418</name>
</gene>
<evidence type="ECO:0000256" key="6">
    <source>
        <dbReference type="ARBA" id="ARBA00025704"/>
    </source>
</evidence>
<dbReference type="Gene3D" id="3.30.479.10">
    <property type="entry name" value="6-pyruvoyl tetrahydropterin synthase/QueD"/>
    <property type="match status" value="1"/>
</dbReference>
<dbReference type="GO" id="GO:0046872">
    <property type="term" value="F:metal ion binding"/>
    <property type="evidence" value="ECO:0007669"/>
    <property type="project" value="UniProtKB-KW"/>
</dbReference>
<dbReference type="SUPFAM" id="SSF55620">
    <property type="entry name" value="Tetrahydrobiopterin biosynthesis enzymes-like"/>
    <property type="match status" value="1"/>
</dbReference>
<dbReference type="PANTHER" id="PTHR12589:SF7">
    <property type="entry name" value="6-PYRUVOYL TETRAHYDROBIOPTERIN SYNTHASE"/>
    <property type="match status" value="1"/>
</dbReference>
<sequence length="118" mass="13173">MNVYKTFSIEAARSLPNLPDGHPCKNVHGHSFKITITVCGEVDEHTGFVLDFSNIDTAFKPIHDQIDHTYLNKIDGLDNPSSENLCKWIWAELIPSLPGLSQIEIKETDSTGCIYKGE</sequence>
<keyword evidence="2" id="KW-0479">Metal-binding</keyword>
<dbReference type="GO" id="GO:0070497">
    <property type="term" value="F:6-carboxytetrahydropterin synthase activity"/>
    <property type="evidence" value="ECO:0007669"/>
    <property type="project" value="TreeGrafter"/>
</dbReference>
<evidence type="ECO:0000256" key="2">
    <source>
        <dbReference type="ARBA" id="ARBA00022723"/>
    </source>
</evidence>
<dbReference type="AlphaFoldDB" id="A0A381UF14"/>
<comment type="cofactor">
    <cofactor evidence="1">
        <name>Zn(2+)</name>
        <dbReference type="ChEBI" id="CHEBI:29105"/>
    </cofactor>
</comment>
<reference evidence="7" key="1">
    <citation type="submission" date="2018-05" db="EMBL/GenBank/DDBJ databases">
        <authorList>
            <person name="Lanie J.A."/>
            <person name="Ng W.-L."/>
            <person name="Kazmierczak K.M."/>
            <person name="Andrzejewski T.M."/>
            <person name="Davidsen T.M."/>
            <person name="Wayne K.J."/>
            <person name="Tettelin H."/>
            <person name="Glass J.I."/>
            <person name="Rusch D."/>
            <person name="Podicherti R."/>
            <person name="Tsui H.-C.T."/>
            <person name="Winkler M.E."/>
        </authorList>
    </citation>
    <scope>NUCLEOTIDE SEQUENCE</scope>
</reference>
<evidence type="ECO:0008006" key="8">
    <source>
        <dbReference type="Google" id="ProtNLM"/>
    </source>
</evidence>
<proteinExistence type="predicted"/>
<dbReference type="EMBL" id="UINC01006276">
    <property type="protein sequence ID" value="SVA26564.1"/>
    <property type="molecule type" value="Genomic_DNA"/>
</dbReference>
<evidence type="ECO:0000313" key="7">
    <source>
        <dbReference type="EMBL" id="SVA26564.1"/>
    </source>
</evidence>
<dbReference type="FunFam" id="3.30.479.10:FF:000001">
    <property type="entry name" value="6-carboxy-5,6,7,8-tetrahydropterin synthase"/>
    <property type="match status" value="1"/>
</dbReference>
<dbReference type="InterPro" id="IPR007115">
    <property type="entry name" value="6-PTP_synth/QueD"/>
</dbReference>
<comment type="pathway">
    <text evidence="6">Purine metabolism.</text>
</comment>
<evidence type="ECO:0000256" key="4">
    <source>
        <dbReference type="ARBA" id="ARBA00022833"/>
    </source>
</evidence>
<dbReference type="Pfam" id="PF01242">
    <property type="entry name" value="PTPS"/>
    <property type="match status" value="1"/>
</dbReference>
<dbReference type="GO" id="GO:0008616">
    <property type="term" value="P:tRNA queuosine(34) biosynthetic process"/>
    <property type="evidence" value="ECO:0007669"/>
    <property type="project" value="UniProtKB-KW"/>
</dbReference>
<keyword evidence="5" id="KW-0456">Lyase</keyword>
<evidence type="ECO:0000256" key="3">
    <source>
        <dbReference type="ARBA" id="ARBA00022785"/>
    </source>
</evidence>
<name>A0A381UF14_9ZZZZ</name>
<keyword evidence="3" id="KW-0671">Queuosine biosynthesis</keyword>
<dbReference type="InterPro" id="IPR038418">
    <property type="entry name" value="6-PTP_synth/QueD_sf"/>
</dbReference>
<protein>
    <recommendedName>
        <fullName evidence="8">6-carboxy-5,6,7,8-tetrahydropterin synthase</fullName>
    </recommendedName>
</protein>
<evidence type="ECO:0000256" key="5">
    <source>
        <dbReference type="ARBA" id="ARBA00023239"/>
    </source>
</evidence>
<dbReference type="PANTHER" id="PTHR12589">
    <property type="entry name" value="PYRUVOYL TETRAHYDROBIOPTERIN SYNTHASE"/>
    <property type="match status" value="1"/>
</dbReference>
<accession>A0A381UF14</accession>
<organism evidence="7">
    <name type="scientific">marine metagenome</name>
    <dbReference type="NCBI Taxonomy" id="408172"/>
    <lineage>
        <taxon>unclassified sequences</taxon>
        <taxon>metagenomes</taxon>
        <taxon>ecological metagenomes</taxon>
    </lineage>
</organism>